<proteinExistence type="predicted"/>
<name>A0A1T3MAM7_9FLAO</name>
<dbReference type="InterPro" id="IPR003406">
    <property type="entry name" value="Glyco_trans_14"/>
</dbReference>
<keyword evidence="9" id="KW-1133">Transmembrane helix</keyword>
<keyword evidence="8" id="KW-0735">Signal-anchor</keyword>
<evidence type="ECO:0000256" key="1">
    <source>
        <dbReference type="ARBA" id="ARBA00004323"/>
    </source>
</evidence>
<evidence type="ECO:0000256" key="14">
    <source>
        <dbReference type="ARBA" id="ARBA00042865"/>
    </source>
</evidence>
<evidence type="ECO:0000256" key="13">
    <source>
        <dbReference type="ARBA" id="ARBA00023180"/>
    </source>
</evidence>
<dbReference type="PANTHER" id="PTHR46025">
    <property type="entry name" value="XYLOSYLTRANSFERASE OXT"/>
    <property type="match status" value="1"/>
</dbReference>
<keyword evidence="16" id="KW-1185">Reference proteome</keyword>
<keyword evidence="6" id="KW-0479">Metal-binding</keyword>
<accession>A0A1T3MAM7</accession>
<evidence type="ECO:0000313" key="15">
    <source>
        <dbReference type="EMBL" id="OPC61526.1"/>
    </source>
</evidence>
<keyword evidence="13" id="KW-0325">Glycoprotein</keyword>
<evidence type="ECO:0000256" key="6">
    <source>
        <dbReference type="ARBA" id="ARBA00022723"/>
    </source>
</evidence>
<keyword evidence="12" id="KW-1015">Disulfide bond</keyword>
<dbReference type="GO" id="GO:0016020">
    <property type="term" value="C:membrane"/>
    <property type="evidence" value="ECO:0007669"/>
    <property type="project" value="InterPro"/>
</dbReference>
<keyword evidence="10" id="KW-0333">Golgi apparatus</keyword>
<dbReference type="GO" id="GO:0050650">
    <property type="term" value="P:chondroitin sulfate proteoglycan biosynthetic process"/>
    <property type="evidence" value="ECO:0007669"/>
    <property type="project" value="TreeGrafter"/>
</dbReference>
<dbReference type="Proteomes" id="UP000190813">
    <property type="component" value="Unassembled WGS sequence"/>
</dbReference>
<evidence type="ECO:0000256" key="12">
    <source>
        <dbReference type="ARBA" id="ARBA00023157"/>
    </source>
</evidence>
<dbReference type="EMBL" id="MAHX01000020">
    <property type="protein sequence ID" value="OPC61526.1"/>
    <property type="molecule type" value="Genomic_DNA"/>
</dbReference>
<sequence length="287" mass="34417">MKKHTYLIMAHNEFEVLKELLLALDDDRNDIYIHFDKKVKEIPEIKLNKSNLYILENRVDVRWGHVSQIEAEYALFEQAFKNNEESTRYHLISGTHFPLKSQDEIHFLFDQNPGKEILSFIYTNDYEVKMKLGRYHFFLRNYKHNNIIVQKISHFLWLIILKIQNILNIYRIEDPKVTIKANNWVSLTRSALAYIIDKKKEVLQYFRWSFCGDEYFVPYLLENSQGKFEIINMPDLLFNDFVDGSPRILKDEDYEFLINSNYLFARKFSTEASNIVKKIFKKIKSES</sequence>
<evidence type="ECO:0000256" key="3">
    <source>
        <dbReference type="ARBA" id="ARBA00022676"/>
    </source>
</evidence>
<comment type="caution">
    <text evidence="15">The sequence shown here is derived from an EMBL/GenBank/DDBJ whole genome shotgun (WGS) entry which is preliminary data.</text>
</comment>
<evidence type="ECO:0000313" key="16">
    <source>
        <dbReference type="Proteomes" id="UP000190813"/>
    </source>
</evidence>
<evidence type="ECO:0000256" key="4">
    <source>
        <dbReference type="ARBA" id="ARBA00022679"/>
    </source>
</evidence>
<protein>
    <recommendedName>
        <fullName evidence="14">Peptide O-xylosyltransferase</fullName>
    </recommendedName>
</protein>
<dbReference type="Pfam" id="PF02485">
    <property type="entry name" value="Branch"/>
    <property type="match status" value="1"/>
</dbReference>
<evidence type="ECO:0000256" key="8">
    <source>
        <dbReference type="ARBA" id="ARBA00022968"/>
    </source>
</evidence>
<evidence type="ECO:0000256" key="5">
    <source>
        <dbReference type="ARBA" id="ARBA00022692"/>
    </source>
</evidence>
<reference evidence="15 16" key="1">
    <citation type="submission" date="2016-06" db="EMBL/GenBank/DDBJ databases">
        <title>Revisiting the taxonomy of the Elizabethkingia Genus based on Whole-Genome Sequencing, Optical Mapping, and MALDI-TOF.</title>
        <authorList>
            <person name="Nicholson A.C."/>
        </authorList>
    </citation>
    <scope>NUCLEOTIDE SEQUENCE [LARGE SCALE GENOMIC DNA]</scope>
    <source>
        <strain evidence="15 16">G4070</strain>
    </source>
</reference>
<dbReference type="GO" id="GO:0046872">
    <property type="term" value="F:metal ion binding"/>
    <property type="evidence" value="ECO:0007669"/>
    <property type="project" value="UniProtKB-KW"/>
</dbReference>
<evidence type="ECO:0000256" key="7">
    <source>
        <dbReference type="ARBA" id="ARBA00022824"/>
    </source>
</evidence>
<dbReference type="AlphaFoldDB" id="A0A1T3MAM7"/>
<evidence type="ECO:0000256" key="10">
    <source>
        <dbReference type="ARBA" id="ARBA00023034"/>
    </source>
</evidence>
<keyword evidence="3" id="KW-0328">Glycosyltransferase</keyword>
<organism evidence="15 16">
    <name type="scientific">Elizabethkingia occulta</name>
    <dbReference type="NCBI Taxonomy" id="1867263"/>
    <lineage>
        <taxon>Bacteria</taxon>
        <taxon>Pseudomonadati</taxon>
        <taxon>Bacteroidota</taxon>
        <taxon>Flavobacteriia</taxon>
        <taxon>Flavobacteriales</taxon>
        <taxon>Weeksellaceae</taxon>
        <taxon>Elizabethkingia</taxon>
    </lineage>
</organism>
<evidence type="ECO:0000256" key="2">
    <source>
        <dbReference type="ARBA" id="ARBA00004648"/>
    </source>
</evidence>
<keyword evidence="11" id="KW-0472">Membrane</keyword>
<keyword evidence="4" id="KW-0808">Transferase</keyword>
<dbReference type="PANTHER" id="PTHR46025:SF3">
    <property type="entry name" value="XYLOSYLTRANSFERASE OXT"/>
    <property type="match status" value="1"/>
</dbReference>
<dbReference type="InterPro" id="IPR043538">
    <property type="entry name" value="XYLT"/>
</dbReference>
<dbReference type="GO" id="GO:0015012">
    <property type="term" value="P:heparan sulfate proteoglycan biosynthetic process"/>
    <property type="evidence" value="ECO:0007669"/>
    <property type="project" value="TreeGrafter"/>
</dbReference>
<keyword evidence="7" id="KW-0256">Endoplasmic reticulum</keyword>
<keyword evidence="5" id="KW-0812">Transmembrane</keyword>
<dbReference type="GO" id="GO:0030158">
    <property type="term" value="F:protein xylosyltransferase activity"/>
    <property type="evidence" value="ECO:0007669"/>
    <property type="project" value="InterPro"/>
</dbReference>
<dbReference type="RefSeq" id="WP_078772964.1">
    <property type="nucleotide sequence ID" value="NZ_CBCSBR010000058.1"/>
</dbReference>
<evidence type="ECO:0000256" key="9">
    <source>
        <dbReference type="ARBA" id="ARBA00022989"/>
    </source>
</evidence>
<evidence type="ECO:0000256" key="11">
    <source>
        <dbReference type="ARBA" id="ARBA00023136"/>
    </source>
</evidence>
<comment type="subcellular location">
    <subcellularLocation>
        <location evidence="2">Endoplasmic reticulum membrane</location>
        <topology evidence="2">Single-pass type II membrane protein</topology>
    </subcellularLocation>
    <subcellularLocation>
        <location evidence="1">Golgi apparatus membrane</location>
        <topology evidence="1">Single-pass type II membrane protein</topology>
    </subcellularLocation>
</comment>
<gene>
    <name evidence="15" type="ORF">BAZ10_10470</name>
</gene>